<evidence type="ECO:0000259" key="3">
    <source>
        <dbReference type="Pfam" id="PF16035"/>
    </source>
</evidence>
<dbReference type="Gene3D" id="3.50.70.10">
    <property type="match status" value="1"/>
</dbReference>
<dbReference type="PANTHER" id="PTHR47284:SF1">
    <property type="entry name" value="CHALCONE--FLAVANONE ISOMERASE"/>
    <property type="match status" value="1"/>
</dbReference>
<dbReference type="InterPro" id="IPR016088">
    <property type="entry name" value="Chalcone_isomerase_3-sand"/>
</dbReference>
<dbReference type="Proteomes" id="UP000604825">
    <property type="component" value="Unassembled WGS sequence"/>
</dbReference>
<dbReference type="InterPro" id="IPR036298">
    <property type="entry name" value="Chalcone_isomerase_sf"/>
</dbReference>
<proteinExistence type="inferred from homology"/>
<evidence type="ECO:0000313" key="5">
    <source>
        <dbReference type="Proteomes" id="UP000604825"/>
    </source>
</evidence>
<comment type="similarity">
    <text evidence="1">Belongs to the chalcone isomerase family.</text>
</comment>
<dbReference type="AlphaFoldDB" id="A0A811SCI3"/>
<evidence type="ECO:0000256" key="1">
    <source>
        <dbReference type="ARBA" id="ARBA00007166"/>
    </source>
</evidence>
<dbReference type="InterPro" id="IPR016087">
    <property type="entry name" value="Chalcone_isomerase"/>
</dbReference>
<organism evidence="4 5">
    <name type="scientific">Miscanthus lutarioriparius</name>
    <dbReference type="NCBI Taxonomy" id="422564"/>
    <lineage>
        <taxon>Eukaryota</taxon>
        <taxon>Viridiplantae</taxon>
        <taxon>Streptophyta</taxon>
        <taxon>Embryophyta</taxon>
        <taxon>Tracheophyta</taxon>
        <taxon>Spermatophyta</taxon>
        <taxon>Magnoliopsida</taxon>
        <taxon>Liliopsida</taxon>
        <taxon>Poales</taxon>
        <taxon>Poaceae</taxon>
        <taxon>PACMAD clade</taxon>
        <taxon>Panicoideae</taxon>
        <taxon>Andropogonodae</taxon>
        <taxon>Andropogoneae</taxon>
        <taxon>Saccharinae</taxon>
        <taxon>Miscanthus</taxon>
    </lineage>
</organism>
<protein>
    <recommendedName>
        <fullName evidence="2">Chalcone--flavanone isomerase</fullName>
    </recommendedName>
</protein>
<dbReference type="OrthoDB" id="627613at2759"/>
<comment type="caution">
    <text evidence="4">The sequence shown here is derived from an EMBL/GenBank/DDBJ whole genome shotgun (WGS) entry which is preliminary data.</text>
</comment>
<reference evidence="4" key="1">
    <citation type="submission" date="2020-10" db="EMBL/GenBank/DDBJ databases">
        <authorList>
            <person name="Han B."/>
            <person name="Lu T."/>
            <person name="Zhao Q."/>
            <person name="Huang X."/>
            <person name="Zhao Y."/>
        </authorList>
    </citation>
    <scope>NUCLEOTIDE SEQUENCE</scope>
</reference>
<dbReference type="Gene3D" id="1.10.890.20">
    <property type="match status" value="1"/>
</dbReference>
<gene>
    <name evidence="4" type="ORF">NCGR_LOCUS64012</name>
</gene>
<dbReference type="GO" id="GO:0016872">
    <property type="term" value="F:intramolecular lyase activity"/>
    <property type="evidence" value="ECO:0007669"/>
    <property type="project" value="InterPro"/>
</dbReference>
<evidence type="ECO:0000313" key="4">
    <source>
        <dbReference type="EMBL" id="CAD6339914.1"/>
    </source>
</evidence>
<dbReference type="SUPFAM" id="SSF54626">
    <property type="entry name" value="Chalcone isomerase"/>
    <property type="match status" value="1"/>
</dbReference>
<keyword evidence="5" id="KW-1185">Reference proteome</keyword>
<dbReference type="InterPro" id="IPR016089">
    <property type="entry name" value="Chalcone_isomerase_bundle_sf"/>
</dbReference>
<dbReference type="EMBL" id="CAJGYO010000019">
    <property type="protein sequence ID" value="CAD6339914.1"/>
    <property type="molecule type" value="Genomic_DNA"/>
</dbReference>
<dbReference type="Pfam" id="PF16035">
    <property type="entry name" value="Chalcone_2"/>
    <property type="match status" value="1"/>
</dbReference>
<accession>A0A811SCI3</accession>
<dbReference type="GO" id="GO:0009570">
    <property type="term" value="C:chloroplast stroma"/>
    <property type="evidence" value="ECO:0007669"/>
    <property type="project" value="TreeGrafter"/>
</dbReference>
<feature type="domain" description="Chalcone isomerase" evidence="3">
    <location>
        <begin position="171"/>
        <end position="258"/>
    </location>
</feature>
<evidence type="ECO:0000256" key="2">
    <source>
        <dbReference type="ARBA" id="ARBA00024426"/>
    </source>
</evidence>
<dbReference type="PANTHER" id="PTHR47284">
    <property type="entry name" value="FATTY-ACID-BINDING PROTEIN 2"/>
    <property type="match status" value="1"/>
</dbReference>
<dbReference type="GO" id="GO:0005504">
    <property type="term" value="F:fatty acid binding"/>
    <property type="evidence" value="ECO:0007669"/>
    <property type="project" value="TreeGrafter"/>
</dbReference>
<sequence>MMLTESIASRNIDSDIRRLVDQPYVEGKGLSCACPSVPSTIFQEDPIEPKTGIKFPAFLEDDSSPSAAVLVGIGFKGMRVMRVKNLNLYAFGLYMQPTSIREKLGSKYGSFPTDKLMENPDFYSDLLRPYVSLATIHFRKCIGLALTNVAAQNLAPLLSNENLDMRVSVFEKSLGLRLQKINPNTDFHCLKTFGSHFTEDIAIPSGTKIDFCQTADGKLITEIDGKQIGAVQSKDLCKAFFDMYIGDSPVSLEAKKVVAQNVAGLIGRR</sequence>
<name>A0A811SCI3_9POAL</name>